<sequence>MREVVLRLYRDCLRSARKCPEWQNREMVKAYIKLKFREQQSLRDPRAIKLLLREGNEELDRMQYYHEMYQLKVQNKQHRQDRCLSCNLTYEPIHAKFCAHCGSKRGPTE</sequence>
<accession>F0WM73</accession>
<evidence type="ECO:0000256" key="1">
    <source>
        <dbReference type="ARBA" id="ARBA00004173"/>
    </source>
</evidence>
<gene>
    <name evidence="4" type="primary">AlNc14C153G7576</name>
    <name evidence="4" type="ORF">ALNC14_085440</name>
</gene>
<evidence type="ECO:0000256" key="2">
    <source>
        <dbReference type="ARBA" id="ARBA00023128"/>
    </source>
</evidence>
<dbReference type="AlphaFoldDB" id="F0WM73"/>
<keyword evidence="2" id="KW-0496">Mitochondrion</keyword>
<evidence type="ECO:0000259" key="3">
    <source>
        <dbReference type="Pfam" id="PF05347"/>
    </source>
</evidence>
<evidence type="ECO:0000313" key="4">
    <source>
        <dbReference type="EMBL" id="CCA22401.1"/>
    </source>
</evidence>
<dbReference type="GO" id="GO:0005739">
    <property type="term" value="C:mitochondrion"/>
    <property type="evidence" value="ECO:0007669"/>
    <property type="project" value="UniProtKB-SubCell"/>
</dbReference>
<dbReference type="GO" id="GO:0034553">
    <property type="term" value="P:mitochondrial respiratory chain complex II assembly"/>
    <property type="evidence" value="ECO:0007669"/>
    <property type="project" value="TreeGrafter"/>
</dbReference>
<reference evidence="4" key="1">
    <citation type="journal article" date="2011" name="PLoS Biol.">
        <title>Gene gain and loss during evolution of obligate parasitism in the white rust pathogen of Arabidopsis thaliana.</title>
        <authorList>
            <person name="Kemen E."/>
            <person name="Gardiner A."/>
            <person name="Schultz-Larsen T."/>
            <person name="Kemen A.C."/>
            <person name="Balmuth A.L."/>
            <person name="Robert-Seilaniantz A."/>
            <person name="Bailey K."/>
            <person name="Holub E."/>
            <person name="Studholme D.J."/>
            <person name="Maclean D."/>
            <person name="Jones J.D."/>
        </authorList>
    </citation>
    <scope>NUCLEOTIDE SEQUENCE</scope>
</reference>
<dbReference type="InterPro" id="IPR008011">
    <property type="entry name" value="Complex1_LYR_dom"/>
</dbReference>
<dbReference type="CDD" id="cd20251">
    <property type="entry name" value="Complex1_LYR_SF"/>
    <property type="match status" value="1"/>
</dbReference>
<comment type="subcellular location">
    <subcellularLocation>
        <location evidence="1">Mitochondrion</location>
    </subcellularLocation>
</comment>
<dbReference type="EMBL" id="FR824198">
    <property type="protein sequence ID" value="CCA22401.1"/>
    <property type="molecule type" value="Genomic_DNA"/>
</dbReference>
<feature type="domain" description="Complex 1 LYR protein" evidence="3">
    <location>
        <begin position="5"/>
        <end position="60"/>
    </location>
</feature>
<proteinExistence type="predicted"/>
<dbReference type="Pfam" id="PF05347">
    <property type="entry name" value="Complex1_LYR"/>
    <property type="match status" value="1"/>
</dbReference>
<reference evidence="4" key="2">
    <citation type="submission" date="2011-02" db="EMBL/GenBank/DDBJ databases">
        <authorList>
            <person name="MacLean D."/>
        </authorList>
    </citation>
    <scope>NUCLEOTIDE SEQUENCE</scope>
</reference>
<protein>
    <submittedName>
        <fullName evidence="4">Uncharacterized protein AlNc14C153G7576</fullName>
    </submittedName>
</protein>
<dbReference type="PANTHER" id="PTHR13675:SF5">
    <property type="entry name" value="SUCCINATE DEHYDROGENASE ASSEMBLY FACTOR 1B, MITOCHONDRIAL"/>
    <property type="match status" value="1"/>
</dbReference>
<organism evidence="4">
    <name type="scientific">Albugo laibachii Nc14</name>
    <dbReference type="NCBI Taxonomy" id="890382"/>
    <lineage>
        <taxon>Eukaryota</taxon>
        <taxon>Sar</taxon>
        <taxon>Stramenopiles</taxon>
        <taxon>Oomycota</taxon>
        <taxon>Peronosporomycetes</taxon>
        <taxon>Albuginales</taxon>
        <taxon>Albuginaceae</taxon>
        <taxon>Albugo</taxon>
    </lineage>
</organism>
<dbReference type="PANTHER" id="PTHR13675">
    <property type="entry name" value="LYR MOTIF-CONTAINING PROTEIN 2"/>
    <property type="match status" value="1"/>
</dbReference>
<dbReference type="HOGENOM" id="CLU_1953128_0_0_1"/>
<name>F0WM73_9STRA</name>